<reference evidence="2" key="2">
    <citation type="submission" date="2018-02" db="UniProtKB">
        <authorList>
            <consortium name="EnsemblPlants"/>
        </authorList>
    </citation>
    <scope>IDENTIFICATION</scope>
    <source>
        <strain evidence="2">Williams 82</strain>
    </source>
</reference>
<sequence length="81" mass="9600">MESFLSSSCGDLCNHHQHLYTPCHTPCLFFIISNFAYPPFIWSFSQDDIIRYVEIIRVIDQYVDVSFKIFFSCIHTHCFIN</sequence>
<organism evidence="1">
    <name type="scientific">Glycine max</name>
    <name type="common">Soybean</name>
    <name type="synonym">Glycine hispida</name>
    <dbReference type="NCBI Taxonomy" id="3847"/>
    <lineage>
        <taxon>Eukaryota</taxon>
        <taxon>Viridiplantae</taxon>
        <taxon>Streptophyta</taxon>
        <taxon>Embryophyta</taxon>
        <taxon>Tracheophyta</taxon>
        <taxon>Spermatophyta</taxon>
        <taxon>Magnoliopsida</taxon>
        <taxon>eudicotyledons</taxon>
        <taxon>Gunneridae</taxon>
        <taxon>Pentapetalae</taxon>
        <taxon>rosids</taxon>
        <taxon>fabids</taxon>
        <taxon>Fabales</taxon>
        <taxon>Fabaceae</taxon>
        <taxon>Papilionoideae</taxon>
        <taxon>50 kb inversion clade</taxon>
        <taxon>NPAAA clade</taxon>
        <taxon>indigoferoid/millettioid clade</taxon>
        <taxon>Phaseoleae</taxon>
        <taxon>Glycine</taxon>
        <taxon>Glycine subgen. Soja</taxon>
    </lineage>
</organism>
<dbReference type="HOGENOM" id="CLU_2578604_0_0_1"/>
<evidence type="ECO:0000313" key="3">
    <source>
        <dbReference type="Proteomes" id="UP000008827"/>
    </source>
</evidence>
<dbReference type="AlphaFoldDB" id="K7M9G9"/>
<proteinExistence type="predicted"/>
<gene>
    <name evidence="1" type="ORF">GLYMA_15G041000</name>
</gene>
<evidence type="ECO:0000313" key="2">
    <source>
        <dbReference type="EnsemblPlants" id="KRH10297"/>
    </source>
</evidence>
<reference evidence="1 2" key="1">
    <citation type="journal article" date="2010" name="Nature">
        <title>Genome sequence of the palaeopolyploid soybean.</title>
        <authorList>
            <person name="Schmutz J."/>
            <person name="Cannon S.B."/>
            <person name="Schlueter J."/>
            <person name="Ma J."/>
            <person name="Mitros T."/>
            <person name="Nelson W."/>
            <person name="Hyten D.L."/>
            <person name="Song Q."/>
            <person name="Thelen J.J."/>
            <person name="Cheng J."/>
            <person name="Xu D."/>
            <person name="Hellsten U."/>
            <person name="May G.D."/>
            <person name="Yu Y."/>
            <person name="Sakurai T."/>
            <person name="Umezawa T."/>
            <person name="Bhattacharyya M.K."/>
            <person name="Sandhu D."/>
            <person name="Valliyodan B."/>
            <person name="Lindquist E."/>
            <person name="Peto M."/>
            <person name="Grant D."/>
            <person name="Shu S."/>
            <person name="Goodstein D."/>
            <person name="Barry K."/>
            <person name="Futrell-Griggs M."/>
            <person name="Abernathy B."/>
            <person name="Du J."/>
            <person name="Tian Z."/>
            <person name="Zhu L."/>
            <person name="Gill N."/>
            <person name="Joshi T."/>
            <person name="Libault M."/>
            <person name="Sethuraman A."/>
            <person name="Zhang X.-C."/>
            <person name="Shinozaki K."/>
            <person name="Nguyen H.T."/>
            <person name="Wing R.A."/>
            <person name="Cregan P."/>
            <person name="Specht J."/>
            <person name="Grimwood J."/>
            <person name="Rokhsar D."/>
            <person name="Stacey G."/>
            <person name="Shoemaker R.C."/>
            <person name="Jackson S.A."/>
        </authorList>
    </citation>
    <scope>NUCLEOTIDE SEQUENCE</scope>
    <source>
        <strain evidence="2">cv. Williams 82</strain>
        <tissue evidence="1">Callus</tissue>
    </source>
</reference>
<evidence type="ECO:0000313" key="1">
    <source>
        <dbReference type="EMBL" id="KRH10297.1"/>
    </source>
</evidence>
<dbReference type="EMBL" id="CM000848">
    <property type="protein sequence ID" value="KRH10297.1"/>
    <property type="molecule type" value="Genomic_DNA"/>
</dbReference>
<accession>K7M9G9</accession>
<dbReference type="InParanoid" id="K7M9G9"/>
<dbReference type="Gramene" id="KRH10297">
    <property type="protein sequence ID" value="KRH10297"/>
    <property type="gene ID" value="GLYMA_15G041000"/>
</dbReference>
<protein>
    <submittedName>
        <fullName evidence="1 2">Uncharacterized protein</fullName>
    </submittedName>
</protein>
<dbReference type="EnsemblPlants" id="KRH10297">
    <property type="protein sequence ID" value="KRH10297"/>
    <property type="gene ID" value="GLYMA_15G041000"/>
</dbReference>
<keyword evidence="3" id="KW-1185">Reference proteome</keyword>
<name>K7M9G9_SOYBN</name>
<dbReference type="PaxDb" id="3847-GLYMA15G04610.1"/>
<dbReference type="Proteomes" id="UP000008827">
    <property type="component" value="Chromosome 15"/>
</dbReference>
<reference evidence="1" key="3">
    <citation type="submission" date="2018-07" db="EMBL/GenBank/DDBJ databases">
        <title>WGS assembly of Glycine max.</title>
        <authorList>
            <person name="Schmutz J."/>
            <person name="Cannon S."/>
            <person name="Schlueter J."/>
            <person name="Ma J."/>
            <person name="Mitros T."/>
            <person name="Nelson W."/>
            <person name="Hyten D."/>
            <person name="Song Q."/>
            <person name="Thelen J."/>
            <person name="Cheng J."/>
            <person name="Xu D."/>
            <person name="Hellsten U."/>
            <person name="May G."/>
            <person name="Yu Y."/>
            <person name="Sakurai T."/>
            <person name="Umezawa T."/>
            <person name="Bhattacharyya M."/>
            <person name="Sandhu D."/>
            <person name="Valliyodan B."/>
            <person name="Lindquist E."/>
            <person name="Peto M."/>
            <person name="Grant D."/>
            <person name="Shu S."/>
            <person name="Goodstein D."/>
            <person name="Barry K."/>
            <person name="Futrell-Griggs M."/>
            <person name="Abernathy B."/>
            <person name="Du J."/>
            <person name="Tian Z."/>
            <person name="Zhu L."/>
            <person name="Gill N."/>
            <person name="Joshi T."/>
            <person name="Libault M."/>
            <person name="Sethuraman A."/>
            <person name="Zhang X."/>
            <person name="Shinozaki K."/>
            <person name="Nguyen H."/>
            <person name="Wing R."/>
            <person name="Cregan P."/>
            <person name="Specht J."/>
            <person name="Grimwood J."/>
            <person name="Rokhsar D."/>
            <person name="Stacey G."/>
            <person name="Shoemaker R."/>
            <person name="Jackson S."/>
        </authorList>
    </citation>
    <scope>NUCLEOTIDE SEQUENCE</scope>
    <source>
        <tissue evidence="1">Callus</tissue>
    </source>
</reference>